<reference evidence="1 2" key="2">
    <citation type="journal article" date="2013" name="PLoS Genet.">
        <title>Comparative genome structure, secondary metabolite, and effector coding capacity across Cochliobolus pathogens.</title>
        <authorList>
            <person name="Condon B.J."/>
            <person name="Leng Y."/>
            <person name="Wu D."/>
            <person name="Bushley K.E."/>
            <person name="Ohm R.A."/>
            <person name="Otillar R."/>
            <person name="Martin J."/>
            <person name="Schackwitz W."/>
            <person name="Grimwood J."/>
            <person name="MohdZainudin N."/>
            <person name="Xue C."/>
            <person name="Wang R."/>
            <person name="Manning V.A."/>
            <person name="Dhillon B."/>
            <person name="Tu Z.J."/>
            <person name="Steffenson B.J."/>
            <person name="Salamov A."/>
            <person name="Sun H."/>
            <person name="Lowry S."/>
            <person name="LaButti K."/>
            <person name="Han J."/>
            <person name="Copeland A."/>
            <person name="Lindquist E."/>
            <person name="Barry K."/>
            <person name="Schmutz J."/>
            <person name="Baker S.E."/>
            <person name="Ciuffetti L.M."/>
            <person name="Grigoriev I.V."/>
            <person name="Zhong S."/>
            <person name="Turgeon B.G."/>
        </authorList>
    </citation>
    <scope>NUCLEOTIDE SEQUENCE [LARGE SCALE GENOMIC DNA]</scope>
    <source>
        <strain evidence="2">28A</strain>
    </source>
</reference>
<name>R0ISN8_EXST2</name>
<dbReference type="RefSeq" id="XP_008024736.1">
    <property type="nucleotide sequence ID" value="XM_008026545.1"/>
</dbReference>
<sequence>MSTSQEFDLSSISVMALFRRIQAGRDLKNNTRTDYNLKREEYDRIQRALLQDEELRCFVETKIQRRLAVRRPTNVHRLFLDSVEYAIESQLESIRNGPGRKARFVQNIRLTRPSTICLPAKASSDVSRHDADAGLKHVDARYPGVIIEISELANKYLLASDANVQAVVCLDIAHGKKGSRRATFSIRRSQLLSDDNGIELRRTVLDATDAFRDDEGKPTNNRDLQLRLSDFAFQRLVQEDMGDEDAQISVSCVQLCQFLDEAEECE</sequence>
<evidence type="ECO:0000313" key="1">
    <source>
        <dbReference type="EMBL" id="EOA87626.1"/>
    </source>
</evidence>
<accession>R0ISN8</accession>
<reference evidence="1 2" key="1">
    <citation type="journal article" date="2012" name="PLoS Pathog.">
        <title>Diverse lifestyles and strategies of plant pathogenesis encoded in the genomes of eighteen Dothideomycetes fungi.</title>
        <authorList>
            <person name="Ohm R.A."/>
            <person name="Feau N."/>
            <person name="Henrissat B."/>
            <person name="Schoch C.L."/>
            <person name="Horwitz B.A."/>
            <person name="Barry K.W."/>
            <person name="Condon B.J."/>
            <person name="Copeland A.C."/>
            <person name="Dhillon B."/>
            <person name="Glaser F."/>
            <person name="Hesse C.N."/>
            <person name="Kosti I."/>
            <person name="LaButti K."/>
            <person name="Lindquist E.A."/>
            <person name="Lucas S."/>
            <person name="Salamov A.A."/>
            <person name="Bradshaw R.E."/>
            <person name="Ciuffetti L."/>
            <person name="Hamelin R.C."/>
            <person name="Kema G.H.J."/>
            <person name="Lawrence C."/>
            <person name="Scott J.A."/>
            <person name="Spatafora J.W."/>
            <person name="Turgeon B.G."/>
            <person name="de Wit P.J.G.M."/>
            <person name="Zhong S."/>
            <person name="Goodwin S.B."/>
            <person name="Grigoriev I.V."/>
        </authorList>
    </citation>
    <scope>NUCLEOTIDE SEQUENCE [LARGE SCALE GENOMIC DNA]</scope>
    <source>
        <strain evidence="2">28A</strain>
    </source>
</reference>
<dbReference type="GeneID" id="19404474"/>
<keyword evidence="2" id="KW-1185">Reference proteome</keyword>
<dbReference type="AlphaFoldDB" id="R0ISN8"/>
<evidence type="ECO:0000313" key="2">
    <source>
        <dbReference type="Proteomes" id="UP000016935"/>
    </source>
</evidence>
<dbReference type="Proteomes" id="UP000016935">
    <property type="component" value="Unassembled WGS sequence"/>
</dbReference>
<gene>
    <name evidence="1" type="ORF">SETTUDRAFT_39406</name>
</gene>
<dbReference type="STRING" id="671987.R0ISN8"/>
<protein>
    <submittedName>
        <fullName evidence="1">Uncharacterized protein</fullName>
    </submittedName>
</protein>
<organism evidence="1 2">
    <name type="scientific">Exserohilum turcicum (strain 28A)</name>
    <name type="common">Northern leaf blight fungus</name>
    <name type="synonym">Setosphaeria turcica</name>
    <dbReference type="NCBI Taxonomy" id="671987"/>
    <lineage>
        <taxon>Eukaryota</taxon>
        <taxon>Fungi</taxon>
        <taxon>Dikarya</taxon>
        <taxon>Ascomycota</taxon>
        <taxon>Pezizomycotina</taxon>
        <taxon>Dothideomycetes</taxon>
        <taxon>Pleosporomycetidae</taxon>
        <taxon>Pleosporales</taxon>
        <taxon>Pleosporineae</taxon>
        <taxon>Pleosporaceae</taxon>
        <taxon>Exserohilum</taxon>
    </lineage>
</organism>
<dbReference type="HOGENOM" id="CLU_044860_2_0_1"/>
<dbReference type="OrthoDB" id="4363080at2759"/>
<dbReference type="EMBL" id="KB908581">
    <property type="protein sequence ID" value="EOA87626.1"/>
    <property type="molecule type" value="Genomic_DNA"/>
</dbReference>
<proteinExistence type="predicted"/>